<feature type="compositionally biased region" description="Polar residues" evidence="14">
    <location>
        <begin position="694"/>
        <end position="703"/>
    </location>
</feature>
<evidence type="ECO:0000256" key="8">
    <source>
        <dbReference type="ARBA" id="ARBA00022741"/>
    </source>
</evidence>
<feature type="region of interest" description="Disordered" evidence="14">
    <location>
        <begin position="739"/>
        <end position="865"/>
    </location>
</feature>
<gene>
    <name evidence="17" type="primary">Pkcdelta_0</name>
    <name evidence="17" type="ORF">g.68259</name>
</gene>
<dbReference type="FunFam" id="1.10.510.10:FF:000023">
    <property type="entry name" value="Protein kinase C"/>
    <property type="match status" value="1"/>
</dbReference>
<evidence type="ECO:0000259" key="16">
    <source>
        <dbReference type="PROSITE" id="PS51285"/>
    </source>
</evidence>
<keyword evidence="7" id="KW-0677">Repeat</keyword>
<keyword evidence="12 13" id="KW-0067">ATP-binding</keyword>
<feature type="domain" description="AGC-kinase C-terminal" evidence="16">
    <location>
        <begin position="1599"/>
        <end position="1667"/>
    </location>
</feature>
<comment type="similarity">
    <text evidence="1">Belongs to the protein kinase superfamily. AGC Ser/Thr protein kinase family. PKC subfamily.</text>
</comment>
<feature type="region of interest" description="Disordered" evidence="14">
    <location>
        <begin position="221"/>
        <end position="275"/>
    </location>
</feature>
<feature type="region of interest" description="Disordered" evidence="14">
    <location>
        <begin position="1237"/>
        <end position="1333"/>
    </location>
</feature>
<feature type="region of interest" description="Disordered" evidence="14">
    <location>
        <begin position="1051"/>
        <end position="1173"/>
    </location>
</feature>
<dbReference type="SUPFAM" id="SSF56112">
    <property type="entry name" value="Protein kinase-like (PK-like)"/>
    <property type="match status" value="1"/>
</dbReference>
<feature type="region of interest" description="Disordered" evidence="14">
    <location>
        <begin position="593"/>
        <end position="724"/>
    </location>
</feature>
<feature type="region of interest" description="Disordered" evidence="14">
    <location>
        <begin position="76"/>
        <end position="117"/>
    </location>
</feature>
<keyword evidence="11" id="KW-0862">Zinc</keyword>
<dbReference type="PROSITE" id="PS00108">
    <property type="entry name" value="PROTEIN_KINASE_ST"/>
    <property type="match status" value="1"/>
</dbReference>
<dbReference type="InterPro" id="IPR000961">
    <property type="entry name" value="AGC-kinase_C"/>
</dbReference>
<evidence type="ECO:0000256" key="2">
    <source>
        <dbReference type="ARBA" id="ARBA00012429"/>
    </source>
</evidence>
<feature type="compositionally biased region" description="Basic residues" evidence="14">
    <location>
        <begin position="1237"/>
        <end position="1248"/>
    </location>
</feature>
<feature type="compositionally biased region" description="Basic and acidic residues" evidence="14">
    <location>
        <begin position="739"/>
        <end position="762"/>
    </location>
</feature>
<evidence type="ECO:0000256" key="4">
    <source>
        <dbReference type="ARBA" id="ARBA00022553"/>
    </source>
</evidence>
<reference evidence="17" key="1">
    <citation type="submission" date="2015-01" db="EMBL/GenBank/DDBJ databases">
        <title>Transcriptome Assembly of Fopius arisanus.</title>
        <authorList>
            <person name="Geib S."/>
        </authorList>
    </citation>
    <scope>NUCLEOTIDE SEQUENCE</scope>
</reference>
<protein>
    <recommendedName>
        <fullName evidence="2">protein kinase C</fullName>
        <ecNumber evidence="2">2.7.11.13</ecNumber>
    </recommendedName>
</protein>
<evidence type="ECO:0000256" key="9">
    <source>
        <dbReference type="ARBA" id="ARBA00022771"/>
    </source>
</evidence>
<dbReference type="SMART" id="SM00133">
    <property type="entry name" value="S_TK_X"/>
    <property type="match status" value="1"/>
</dbReference>
<keyword evidence="9" id="KW-0863">Zinc-finger</keyword>
<dbReference type="EMBL" id="GBYB01009630">
    <property type="protein sequence ID" value="JAG79397.1"/>
    <property type="molecule type" value="Transcribed_RNA"/>
</dbReference>
<dbReference type="GO" id="GO:0008270">
    <property type="term" value="F:zinc ion binding"/>
    <property type="evidence" value="ECO:0007669"/>
    <property type="project" value="UniProtKB-KW"/>
</dbReference>
<keyword evidence="8 13" id="KW-0547">Nucleotide-binding</keyword>
<keyword evidence="10" id="KW-0418">Kinase</keyword>
<evidence type="ECO:0000256" key="14">
    <source>
        <dbReference type="SAM" id="MobiDB-lite"/>
    </source>
</evidence>
<feature type="compositionally biased region" description="Basic residues" evidence="14">
    <location>
        <begin position="243"/>
        <end position="254"/>
    </location>
</feature>
<keyword evidence="3" id="KW-0723">Serine/threonine-protein kinase</keyword>
<sequence>MSYYGDSMSYYYGGAFANHSSLMTGTGRIYTPLRFAPHLSTISESPLSNYRRYTPVVTSLRPKRIIDTADIDVSTPRTLHTDHSRPGNRLRRDRPTIRIRSQALKDNPTLREHNERHEKTVGELLREKFFIKDKKSTQDTPKHNHLVNEATDDTSEAPQGRLTRRMTRRRSSADIQMDPGQLERELAIAQVQAEVLDNLVAEEQAEIEVEVRRGTLLHKSQLRSAGVSKSESEADKTDDSKKKIPKKIKKKKKTTEKPSPPSSTPSTPSTPADDVNNTAKLFKIEASNSVGDFSTILINSKDNQKRIDQFRESIRLPPPKPSKMECSEEEVVVLPIKKPYIHDNSRNSVYLTVKQQIAKSSGPRDDDGGTNQISPRFKMDRVKNESDLKLANIRAKDKLDTEDVPINDIDVDEIDEIARCGITSTEKGLMKTSEESSRASRLDSVEIINSGASVVESAVENTHDYLNRNFEKDVCEIFQDMPVASEDSGEGVWELPGAGLVHTQEGDQDIISEKVEALFSPGKGDGEIVRKKEDETESDCSELKITNGEDRITAVQTDILKKNKTLNKLESSLSQSKIPDDCKVKILKKEKLDKSKSLSIESKIPSVSKSPIIQKSKTLDESKSSVDTTESKKDKSVEKSKSLSTESRISSGSKSSIDEMKSPKVENFVDKAEPSVDNRIASISTETERTETTKFMSDSNSSAVEKEMHSEDRKTLNETSCSPVQTALPLVPRLEMIEKEPLEKAKSPLEKEPITIKVEGPEKINPLSKSNSLTDSSFSSLSAKDLKPKSKMAKSKYLSTDSGIGSLELDPHQPEKKSKKKLQSSKGSSFECDQDSKSNLLSSKSPKKVKRSDKAKVPPVKKLKKKITSAKTLPLPLINDSPTEIILTRVSSTEEIPVKGPFKSLRSFPLAKSEPKLLPSLNEDEKTDEIDFWSEINKSSPPKIDRPKLSLKLQLPDEIIKDQVKQNTSEIIQEAITKEEVKLPEAIFDNSLSSENSLTSERNCETGTETRMEILLSQVSEIEPKVPGDYVKLVEIVTPVEAVPPVTAAAAVADDKPLSEVCKKPEKNTDEIPDENSEPSTPVVEIPLAFVTPDPIATVPQVPEDQIEDEDDSPTTPTNEDTSGCLSKWEKATDLTTLDGKNVPSSGAEAGNEVATPKVSKKKLSRRKKSVSEDTIIRRVPDKITSGIELSKACAPLKILKTSPPKPAKRPIDLNKMFYTTPSSLLTATPRDLAKVKRVKVKKEKHPVRTPSASSDSTGSTRSSQGTASSRSNSTEIEDESGQKRISSTRSNDSGFDGSPRLSTPSQSSDNQRNSDSSDHVHGSGRITPPATNLPRFKKYTVEDFHFLKVLGKGSFGKVLLAELRGTDCVYAVKCLKKDVVLEDDDVECTLIERKVLTLATRHPYLCHLFCTFQTDSHLFFVMEYLNGGDLMFHIQKSGRFPEFRARFYAGEIWSGLNFLHKKGIVYRDLKLDNVLLDFEGHIRIADFGMCKLQIFLDRTADTFCGTPDYMAPEIIKGLKYNQAVDWWSFGVLLYEMLTGQSPFSGCDEDELFWSICNERPFIPRYLTQEAMDVLVALLEKDAGKRPMGHEIQAHAFFHSLSWDRLERRQLDPPFKPALEHTLDTRYFDTAFTAEKPRLTPVPEQILTSMDQGVFRGFSYTNPNATD</sequence>
<dbReference type="SMART" id="SM00220">
    <property type="entry name" value="S_TKc"/>
    <property type="match status" value="1"/>
</dbReference>
<evidence type="ECO:0000256" key="12">
    <source>
        <dbReference type="ARBA" id="ARBA00022840"/>
    </source>
</evidence>
<keyword evidence="5" id="KW-0808">Transferase</keyword>
<feature type="compositionally biased region" description="Polar residues" evidence="14">
    <location>
        <begin position="1114"/>
        <end position="1125"/>
    </location>
</feature>
<dbReference type="GO" id="GO:0004697">
    <property type="term" value="F:diacylglycerol-dependent serine/threonine kinase activity"/>
    <property type="evidence" value="ECO:0007669"/>
    <property type="project" value="UniProtKB-EC"/>
</dbReference>
<accession>A0A0C9RMP0</accession>
<evidence type="ECO:0000256" key="7">
    <source>
        <dbReference type="ARBA" id="ARBA00022737"/>
    </source>
</evidence>
<dbReference type="Pfam" id="PF00433">
    <property type="entry name" value="Pkinase_C"/>
    <property type="match status" value="1"/>
</dbReference>
<feature type="compositionally biased region" description="Basic residues" evidence="14">
    <location>
        <begin position="1159"/>
        <end position="1169"/>
    </location>
</feature>
<evidence type="ECO:0000256" key="10">
    <source>
        <dbReference type="ARBA" id="ARBA00022777"/>
    </source>
</evidence>
<evidence type="ECO:0000256" key="1">
    <source>
        <dbReference type="ARBA" id="ARBA00005490"/>
    </source>
</evidence>
<feature type="compositionally biased region" description="Polar residues" evidence="14">
    <location>
        <begin position="1284"/>
        <end position="1294"/>
    </location>
</feature>
<feature type="compositionally biased region" description="Low complexity" evidence="14">
    <location>
        <begin position="1250"/>
        <end position="1275"/>
    </location>
</feature>
<keyword evidence="4" id="KW-0597">Phosphoprotein</keyword>
<feature type="region of interest" description="Disordered" evidence="14">
    <location>
        <begin position="357"/>
        <end position="376"/>
    </location>
</feature>
<dbReference type="PANTHER" id="PTHR24351">
    <property type="entry name" value="RIBOSOMAL PROTEIN S6 KINASE"/>
    <property type="match status" value="1"/>
</dbReference>
<dbReference type="GO" id="GO:0005524">
    <property type="term" value="F:ATP binding"/>
    <property type="evidence" value="ECO:0007669"/>
    <property type="project" value="UniProtKB-UniRule"/>
</dbReference>
<organism evidence="17">
    <name type="scientific">Fopius arisanus</name>
    <dbReference type="NCBI Taxonomy" id="64838"/>
    <lineage>
        <taxon>Eukaryota</taxon>
        <taxon>Metazoa</taxon>
        <taxon>Ecdysozoa</taxon>
        <taxon>Arthropoda</taxon>
        <taxon>Hexapoda</taxon>
        <taxon>Insecta</taxon>
        <taxon>Pterygota</taxon>
        <taxon>Neoptera</taxon>
        <taxon>Endopterygota</taxon>
        <taxon>Hymenoptera</taxon>
        <taxon>Apocrita</taxon>
        <taxon>Ichneumonoidea</taxon>
        <taxon>Braconidae</taxon>
        <taxon>Opiinae</taxon>
        <taxon>Fopius</taxon>
    </lineage>
</organism>
<feature type="compositionally biased region" description="Basic and acidic residues" evidence="14">
    <location>
        <begin position="617"/>
        <end position="641"/>
    </location>
</feature>
<dbReference type="PROSITE" id="PS00107">
    <property type="entry name" value="PROTEIN_KINASE_ATP"/>
    <property type="match status" value="1"/>
</dbReference>
<evidence type="ECO:0000313" key="17">
    <source>
        <dbReference type="EMBL" id="JAG79397.1"/>
    </source>
</evidence>
<feature type="compositionally biased region" description="Basic and acidic residues" evidence="14">
    <location>
        <begin position="656"/>
        <end position="676"/>
    </location>
</feature>
<dbReference type="FunFam" id="3.30.200.20:FF:000020">
    <property type="entry name" value="Protein kinase C, alpha"/>
    <property type="match status" value="1"/>
</dbReference>
<dbReference type="Gene3D" id="1.10.510.10">
    <property type="entry name" value="Transferase(Phosphotransferase) domain 1"/>
    <property type="match status" value="1"/>
</dbReference>
<evidence type="ECO:0000256" key="3">
    <source>
        <dbReference type="ARBA" id="ARBA00022527"/>
    </source>
</evidence>
<feature type="compositionally biased region" description="Basic residues" evidence="14">
    <location>
        <begin position="845"/>
        <end position="865"/>
    </location>
</feature>
<dbReference type="Pfam" id="PF00069">
    <property type="entry name" value="Pkinase"/>
    <property type="match status" value="1"/>
</dbReference>
<proteinExistence type="inferred from homology"/>
<dbReference type="InterPro" id="IPR017892">
    <property type="entry name" value="Pkinase_C"/>
</dbReference>
<evidence type="ECO:0000256" key="13">
    <source>
        <dbReference type="PROSITE-ProRule" id="PRU10141"/>
    </source>
</evidence>
<feature type="compositionally biased region" description="Basic and acidic residues" evidence="14">
    <location>
        <begin position="1053"/>
        <end position="1070"/>
    </location>
</feature>
<feature type="binding site" evidence="13">
    <location>
        <position position="1374"/>
    </location>
    <ligand>
        <name>ATP</name>
        <dbReference type="ChEBI" id="CHEBI:30616"/>
    </ligand>
</feature>
<feature type="compositionally biased region" description="Low complexity" evidence="14">
    <location>
        <begin position="597"/>
        <end position="616"/>
    </location>
</feature>
<feature type="compositionally biased region" description="Basic and acidic residues" evidence="14">
    <location>
        <begin position="704"/>
        <end position="716"/>
    </location>
</feature>
<feature type="region of interest" description="Disordered" evidence="14">
    <location>
        <begin position="135"/>
        <end position="177"/>
    </location>
</feature>
<dbReference type="EC" id="2.7.11.13" evidence="2"/>
<dbReference type="InterPro" id="IPR008271">
    <property type="entry name" value="Ser/Thr_kinase_AS"/>
</dbReference>
<dbReference type="InterPro" id="IPR011009">
    <property type="entry name" value="Kinase-like_dom_sf"/>
</dbReference>
<evidence type="ECO:0000256" key="11">
    <source>
        <dbReference type="ARBA" id="ARBA00022833"/>
    </source>
</evidence>
<feature type="compositionally biased region" description="Basic and acidic residues" evidence="14">
    <location>
        <begin position="108"/>
        <end position="117"/>
    </location>
</feature>
<keyword evidence="6" id="KW-0479">Metal-binding</keyword>
<evidence type="ECO:0000259" key="15">
    <source>
        <dbReference type="PROSITE" id="PS50011"/>
    </source>
</evidence>
<dbReference type="Gene3D" id="3.30.200.20">
    <property type="entry name" value="Phosphorylase Kinase, domain 1"/>
    <property type="match status" value="1"/>
</dbReference>
<feature type="compositionally biased region" description="Low complexity" evidence="14">
    <location>
        <begin position="642"/>
        <end position="655"/>
    </location>
</feature>
<dbReference type="InterPro" id="IPR017441">
    <property type="entry name" value="Protein_kinase_ATP_BS"/>
</dbReference>
<dbReference type="PROSITE" id="PS50011">
    <property type="entry name" value="PROTEIN_KINASE_DOM"/>
    <property type="match status" value="1"/>
</dbReference>
<feature type="compositionally biased region" description="Low complexity" evidence="14">
    <location>
        <begin position="1306"/>
        <end position="1315"/>
    </location>
</feature>
<feature type="domain" description="Protein kinase" evidence="15">
    <location>
        <begin position="1345"/>
        <end position="1598"/>
    </location>
</feature>
<feature type="compositionally biased region" description="Low complexity" evidence="14">
    <location>
        <begin position="767"/>
        <end position="782"/>
    </location>
</feature>
<dbReference type="InterPro" id="IPR000719">
    <property type="entry name" value="Prot_kinase_dom"/>
</dbReference>
<dbReference type="PROSITE" id="PS51285">
    <property type="entry name" value="AGC_KINASE_CTER"/>
    <property type="match status" value="1"/>
</dbReference>
<evidence type="ECO:0000256" key="6">
    <source>
        <dbReference type="ARBA" id="ARBA00022723"/>
    </source>
</evidence>
<feature type="compositionally biased region" description="Basic and acidic residues" evidence="14">
    <location>
        <begin position="230"/>
        <end position="242"/>
    </location>
</feature>
<evidence type="ECO:0000256" key="5">
    <source>
        <dbReference type="ARBA" id="ARBA00022679"/>
    </source>
</evidence>
<name>A0A0C9RMP0_9HYME</name>